<dbReference type="AlphaFoldDB" id="A0A0C3FBB7"/>
<dbReference type="PRINTS" id="PR00682">
    <property type="entry name" value="IPNSYNTHASE"/>
</dbReference>
<protein>
    <recommendedName>
        <fullName evidence="5">Fe2OG dioxygenase domain-containing protein</fullName>
    </recommendedName>
</protein>
<dbReference type="SUPFAM" id="SSF51197">
    <property type="entry name" value="Clavaminate synthase-like"/>
    <property type="match status" value="1"/>
</dbReference>
<evidence type="ECO:0008006" key="5">
    <source>
        <dbReference type="Google" id="ProtNLM"/>
    </source>
</evidence>
<name>A0A0C3FBB7_PILCF</name>
<dbReference type="InParanoid" id="A0A0C3FBB7"/>
<accession>A0A0C3FBB7</accession>
<proteinExistence type="predicted"/>
<dbReference type="InterPro" id="IPR027443">
    <property type="entry name" value="IPNS-like_sf"/>
</dbReference>
<keyword evidence="4" id="KW-1185">Reference proteome</keyword>
<sequence length="366" mass="42163">MSVVDLPPYIPPPPTKHSLDYAPLVVIDLSTFDRSAEDRARLVDQLRDAAHNTGFWMVTGHGITDDEVNRQLSIGQAFYKTPLEDKRQHPCNFAEGSYMGYREPVRFIADTDVKENHESLNIAKFTDSGCHFPLHSFMVPFQFEIASFQKRLWDLVLKKLLVLIAILLELPEQYFVERHEYDKSSGDYLCYKLYHTRTDEQWKAIDGKFRPGHTDFGALTLVFSQTQTVSGLQIRTPSGEWKHVKSIPDGITVNVGDTLAMLTNGYLKSTVHAVQRPPPDQDQFDRLALLYFLRLADDVEILPCPSPLLRRIGCIREQEKSSNEDPVRGEEWVKARIRAYNHRETIESINEPNYFDYRGLQVQVQY</sequence>
<reference evidence="3 4" key="1">
    <citation type="submission" date="2014-04" db="EMBL/GenBank/DDBJ databases">
        <authorList>
            <consortium name="DOE Joint Genome Institute"/>
            <person name="Kuo A."/>
            <person name="Tarkka M."/>
            <person name="Buscot F."/>
            <person name="Kohler A."/>
            <person name="Nagy L.G."/>
            <person name="Floudas D."/>
            <person name="Copeland A."/>
            <person name="Barry K.W."/>
            <person name="Cichocki N."/>
            <person name="Veneault-Fourrey C."/>
            <person name="LaButti K."/>
            <person name="Lindquist E.A."/>
            <person name="Lipzen A."/>
            <person name="Lundell T."/>
            <person name="Morin E."/>
            <person name="Murat C."/>
            <person name="Sun H."/>
            <person name="Tunlid A."/>
            <person name="Henrissat B."/>
            <person name="Grigoriev I.V."/>
            <person name="Hibbett D.S."/>
            <person name="Martin F."/>
            <person name="Nordberg H.P."/>
            <person name="Cantor M.N."/>
            <person name="Hua S.X."/>
        </authorList>
    </citation>
    <scope>NUCLEOTIDE SEQUENCE [LARGE SCALE GENOMIC DNA]</scope>
    <source>
        <strain evidence="3 4">F 1598</strain>
    </source>
</reference>
<dbReference type="Pfam" id="PF14226">
    <property type="entry name" value="DIOX_N"/>
    <property type="match status" value="1"/>
</dbReference>
<evidence type="ECO:0000313" key="3">
    <source>
        <dbReference type="EMBL" id="KIM77129.1"/>
    </source>
</evidence>
<dbReference type="HOGENOM" id="CLU_010119_10_0_1"/>
<dbReference type="InterPro" id="IPR050231">
    <property type="entry name" value="Iron_ascorbate_oxido_reductase"/>
</dbReference>
<reference evidence="4" key="2">
    <citation type="submission" date="2015-01" db="EMBL/GenBank/DDBJ databases">
        <title>Evolutionary Origins and Diversification of the Mycorrhizal Mutualists.</title>
        <authorList>
            <consortium name="DOE Joint Genome Institute"/>
            <consortium name="Mycorrhizal Genomics Consortium"/>
            <person name="Kohler A."/>
            <person name="Kuo A."/>
            <person name="Nagy L.G."/>
            <person name="Floudas D."/>
            <person name="Copeland A."/>
            <person name="Barry K.W."/>
            <person name="Cichocki N."/>
            <person name="Veneault-Fourrey C."/>
            <person name="LaButti K."/>
            <person name="Lindquist E.A."/>
            <person name="Lipzen A."/>
            <person name="Lundell T."/>
            <person name="Morin E."/>
            <person name="Murat C."/>
            <person name="Riley R."/>
            <person name="Ohm R."/>
            <person name="Sun H."/>
            <person name="Tunlid A."/>
            <person name="Henrissat B."/>
            <person name="Grigoriev I.V."/>
            <person name="Hibbett D.S."/>
            <person name="Martin F."/>
        </authorList>
    </citation>
    <scope>NUCLEOTIDE SEQUENCE [LARGE SCALE GENOMIC DNA]</scope>
    <source>
        <strain evidence="4">F 1598</strain>
    </source>
</reference>
<dbReference type="OrthoDB" id="406156at2759"/>
<dbReference type="EMBL" id="KN833028">
    <property type="protein sequence ID" value="KIM77129.1"/>
    <property type="molecule type" value="Genomic_DNA"/>
</dbReference>
<dbReference type="Proteomes" id="UP000054166">
    <property type="component" value="Unassembled WGS sequence"/>
</dbReference>
<dbReference type="STRING" id="765440.A0A0C3FBB7"/>
<dbReference type="Gene3D" id="2.60.120.330">
    <property type="entry name" value="B-lactam Antibiotic, Isopenicillin N Synthase, Chain"/>
    <property type="match status" value="1"/>
</dbReference>
<dbReference type="InterPro" id="IPR026992">
    <property type="entry name" value="DIOX_N"/>
</dbReference>
<dbReference type="PANTHER" id="PTHR47990">
    <property type="entry name" value="2-OXOGLUTARATE (2OG) AND FE(II)-DEPENDENT OXYGENASE SUPERFAMILY PROTEIN-RELATED"/>
    <property type="match status" value="1"/>
</dbReference>
<gene>
    <name evidence="3" type="ORF">PILCRDRAFT_825674</name>
</gene>
<feature type="domain" description="Non-haem dioxygenase N-terminal" evidence="2">
    <location>
        <begin position="26"/>
        <end position="125"/>
    </location>
</feature>
<dbReference type="Pfam" id="PF03171">
    <property type="entry name" value="2OG-FeII_Oxy"/>
    <property type="match status" value="1"/>
</dbReference>
<organism evidence="3 4">
    <name type="scientific">Piloderma croceum (strain F 1598)</name>
    <dbReference type="NCBI Taxonomy" id="765440"/>
    <lineage>
        <taxon>Eukaryota</taxon>
        <taxon>Fungi</taxon>
        <taxon>Dikarya</taxon>
        <taxon>Basidiomycota</taxon>
        <taxon>Agaricomycotina</taxon>
        <taxon>Agaricomycetes</taxon>
        <taxon>Agaricomycetidae</taxon>
        <taxon>Atheliales</taxon>
        <taxon>Atheliaceae</taxon>
        <taxon>Piloderma</taxon>
    </lineage>
</organism>
<evidence type="ECO:0000313" key="4">
    <source>
        <dbReference type="Proteomes" id="UP000054166"/>
    </source>
</evidence>
<evidence type="ECO:0000259" key="1">
    <source>
        <dbReference type="Pfam" id="PF03171"/>
    </source>
</evidence>
<evidence type="ECO:0000259" key="2">
    <source>
        <dbReference type="Pfam" id="PF14226"/>
    </source>
</evidence>
<feature type="domain" description="Isopenicillin N synthase-like Fe(2+) 2OG dioxygenase" evidence="1">
    <location>
        <begin position="211"/>
        <end position="294"/>
    </location>
</feature>
<dbReference type="InterPro" id="IPR044861">
    <property type="entry name" value="IPNS-like_FE2OG_OXY"/>
</dbReference>